<dbReference type="InterPro" id="IPR011011">
    <property type="entry name" value="Znf_FYVE_PHD"/>
</dbReference>
<feature type="domain" description="PHD-type" evidence="12">
    <location>
        <begin position="315"/>
        <end position="365"/>
    </location>
</feature>
<sequence length="383" mass="43686">MTTPDVFYKEAMEHCQSYNSRLMTERRIRLPYLDSQTRVAQNDCCLWFEKRHRGPGLHPNQVYSYASKRWKKRPRFNPLPDTRFEETAHLINENSNDSSNIHAIAAAMMEEEPEIGESNSTILNNEDLEDFDEDFDVRSRRKSKRSHKATTSTGKAKRSDAQDDKTHACEYCGKKYKNRPSLNYHLQHMHQEEMDADDEYTPGGRHTPSSIVSDDVHSTTSRASAASAQKTVTTTVSESGDPEGMETRPKRKRQTPMNDYCDFCLGDADENKKTGVSEELVSCADCGRSGHPTCLQFTDIMTMNVKKYSWQCIECKSCHLCGTSDNDEQLLFCDDCDRGYHMYCLQPRMESPPEGSWICRLCESDRKEREKAAAAGNASTLSL</sequence>
<keyword evidence="6" id="KW-0862">Zinc</keyword>
<dbReference type="InterPro" id="IPR013087">
    <property type="entry name" value="Znf_C2H2_type"/>
</dbReference>
<dbReference type="SMART" id="SM00249">
    <property type="entry name" value="PHD"/>
    <property type="match status" value="2"/>
</dbReference>
<evidence type="ECO:0000256" key="2">
    <source>
        <dbReference type="ARBA" id="ARBA00010539"/>
    </source>
</evidence>
<dbReference type="InterPro" id="IPR019787">
    <property type="entry name" value="Znf_PHD-finger"/>
</dbReference>
<name>A0A6F9DAQ4_9ASCI</name>
<evidence type="ECO:0000259" key="12">
    <source>
        <dbReference type="PROSITE" id="PS50016"/>
    </source>
</evidence>
<keyword evidence="4" id="KW-0677">Repeat</keyword>
<feature type="region of interest" description="Disordered" evidence="11">
    <location>
        <begin position="136"/>
        <end position="165"/>
    </location>
</feature>
<dbReference type="PANTHER" id="PTHR45888">
    <property type="entry name" value="HL01030P-RELATED"/>
    <property type="match status" value="1"/>
</dbReference>
<evidence type="ECO:0000256" key="6">
    <source>
        <dbReference type="ARBA" id="ARBA00022833"/>
    </source>
</evidence>
<dbReference type="SMART" id="SM00355">
    <property type="entry name" value="ZnF_C2H2"/>
    <property type="match status" value="1"/>
</dbReference>
<dbReference type="Gene3D" id="3.30.160.60">
    <property type="entry name" value="Classic Zinc Finger"/>
    <property type="match status" value="1"/>
</dbReference>
<proteinExistence type="evidence at transcript level"/>
<evidence type="ECO:0000256" key="8">
    <source>
        <dbReference type="ARBA" id="ARBA00023163"/>
    </source>
</evidence>
<feature type="compositionally biased region" description="Low complexity" evidence="11">
    <location>
        <begin position="218"/>
        <end position="228"/>
    </location>
</feature>
<evidence type="ECO:0000256" key="5">
    <source>
        <dbReference type="ARBA" id="ARBA00022771"/>
    </source>
</evidence>
<dbReference type="GO" id="GO:0007399">
    <property type="term" value="P:nervous system development"/>
    <property type="evidence" value="ECO:0007669"/>
    <property type="project" value="TreeGrafter"/>
</dbReference>
<feature type="compositionally biased region" description="Polar residues" evidence="11">
    <location>
        <begin position="229"/>
        <end position="238"/>
    </location>
</feature>
<dbReference type="PROSITE" id="PS00028">
    <property type="entry name" value="ZINC_FINGER_C2H2_1"/>
    <property type="match status" value="1"/>
</dbReference>
<evidence type="ECO:0000256" key="3">
    <source>
        <dbReference type="ARBA" id="ARBA00022723"/>
    </source>
</evidence>
<evidence type="ECO:0000313" key="14">
    <source>
        <dbReference type="EMBL" id="CAB3239775.1"/>
    </source>
</evidence>
<dbReference type="AlphaFoldDB" id="A0A6F9DAQ4"/>
<dbReference type="SUPFAM" id="SSF57903">
    <property type="entry name" value="FYVE/PHD zinc finger"/>
    <property type="match status" value="2"/>
</dbReference>
<keyword evidence="3" id="KW-0479">Metal-binding</keyword>
<evidence type="ECO:0000256" key="9">
    <source>
        <dbReference type="ARBA" id="ARBA00023242"/>
    </source>
</evidence>
<keyword evidence="9" id="KW-0539">Nucleus</keyword>
<dbReference type="CDD" id="cd15530">
    <property type="entry name" value="PHD2_d4"/>
    <property type="match status" value="1"/>
</dbReference>
<dbReference type="GO" id="GO:0071565">
    <property type="term" value="C:nBAF complex"/>
    <property type="evidence" value="ECO:0007669"/>
    <property type="project" value="TreeGrafter"/>
</dbReference>
<dbReference type="Pfam" id="PF14051">
    <property type="entry name" value="DPF1-3_N"/>
    <property type="match status" value="1"/>
</dbReference>
<dbReference type="EMBL" id="LR784630">
    <property type="protein sequence ID" value="CAB3239775.1"/>
    <property type="molecule type" value="mRNA"/>
</dbReference>
<comment type="similarity">
    <text evidence="2">Belongs to the requiem/DPF family.</text>
</comment>
<reference evidence="14" key="1">
    <citation type="submission" date="2020-04" db="EMBL/GenBank/DDBJ databases">
        <authorList>
            <person name="Neveu A P."/>
        </authorList>
    </citation>
    <scope>NUCLEOTIDE SEQUENCE</scope>
    <source>
        <tissue evidence="14">Whole embryo</tissue>
    </source>
</reference>
<dbReference type="Gene3D" id="3.30.40.10">
    <property type="entry name" value="Zinc/RING finger domain, C3HC4 (zinc finger)"/>
    <property type="match status" value="1"/>
</dbReference>
<dbReference type="PROSITE" id="PS50016">
    <property type="entry name" value="ZF_PHD_2"/>
    <property type="match status" value="2"/>
</dbReference>
<keyword evidence="7" id="KW-0805">Transcription regulation</keyword>
<dbReference type="CDD" id="cd15619">
    <property type="entry name" value="PHD1_d4"/>
    <property type="match status" value="1"/>
</dbReference>
<gene>
    <name evidence="14" type="primary">Dpf3</name>
</gene>
<dbReference type="InterPro" id="IPR013083">
    <property type="entry name" value="Znf_RING/FYVE/PHD"/>
</dbReference>
<organism evidence="14">
    <name type="scientific">Phallusia mammillata</name>
    <dbReference type="NCBI Taxonomy" id="59560"/>
    <lineage>
        <taxon>Eukaryota</taxon>
        <taxon>Metazoa</taxon>
        <taxon>Chordata</taxon>
        <taxon>Tunicata</taxon>
        <taxon>Ascidiacea</taxon>
        <taxon>Phlebobranchia</taxon>
        <taxon>Ascidiidae</taxon>
        <taxon>Phallusia</taxon>
    </lineage>
</organism>
<evidence type="ECO:0000256" key="11">
    <source>
        <dbReference type="SAM" id="MobiDB-lite"/>
    </source>
</evidence>
<feature type="region of interest" description="Disordered" evidence="11">
    <location>
        <begin position="193"/>
        <end position="254"/>
    </location>
</feature>
<evidence type="ECO:0000256" key="4">
    <source>
        <dbReference type="ARBA" id="ARBA00022737"/>
    </source>
</evidence>
<evidence type="ECO:0000256" key="7">
    <source>
        <dbReference type="ARBA" id="ARBA00023015"/>
    </source>
</evidence>
<protein>
    <submittedName>
        <fullName evidence="14">ZF(C2H2)-17 zinc finger protein</fullName>
    </submittedName>
</protein>
<evidence type="ECO:0000259" key="13">
    <source>
        <dbReference type="PROSITE" id="PS50157"/>
    </source>
</evidence>
<dbReference type="PROSITE" id="PS50157">
    <property type="entry name" value="ZINC_FINGER_C2H2_2"/>
    <property type="match status" value="1"/>
</dbReference>
<dbReference type="InterPro" id="IPR001965">
    <property type="entry name" value="Znf_PHD"/>
</dbReference>
<feature type="compositionally biased region" description="Basic residues" evidence="11">
    <location>
        <begin position="139"/>
        <end position="148"/>
    </location>
</feature>
<comment type="subcellular location">
    <subcellularLocation>
        <location evidence="1">Nucleus</location>
    </subcellularLocation>
</comment>
<dbReference type="InterPro" id="IPR025750">
    <property type="entry name" value="DPF1-3_N"/>
</dbReference>
<accession>A0A6F9DAQ4</accession>
<evidence type="ECO:0000256" key="10">
    <source>
        <dbReference type="PROSITE-ProRule" id="PRU00042"/>
    </source>
</evidence>
<dbReference type="Pfam" id="PF00628">
    <property type="entry name" value="PHD"/>
    <property type="match status" value="2"/>
</dbReference>
<dbReference type="PANTHER" id="PTHR45888:SF5">
    <property type="entry name" value="D4, ISOFORM A"/>
    <property type="match status" value="1"/>
</dbReference>
<dbReference type="FunFam" id="3.30.40.10:FF:000005">
    <property type="entry name" value="zinc finger protein isoform X1"/>
    <property type="match status" value="1"/>
</dbReference>
<dbReference type="GO" id="GO:0008270">
    <property type="term" value="F:zinc ion binding"/>
    <property type="evidence" value="ECO:0007669"/>
    <property type="project" value="UniProtKB-KW"/>
</dbReference>
<evidence type="ECO:0000256" key="1">
    <source>
        <dbReference type="ARBA" id="ARBA00004123"/>
    </source>
</evidence>
<feature type="domain" description="C2H2-type" evidence="13">
    <location>
        <begin position="167"/>
        <end position="195"/>
    </location>
</feature>
<keyword evidence="5 10" id="KW-0863">Zinc-finger</keyword>
<keyword evidence="8" id="KW-0804">Transcription</keyword>
<feature type="domain" description="PHD-type" evidence="12">
    <location>
        <begin position="258"/>
        <end position="318"/>
    </location>
</feature>